<evidence type="ECO:0000313" key="2">
    <source>
        <dbReference type="Proteomes" id="UP000823749"/>
    </source>
</evidence>
<reference evidence="1" key="1">
    <citation type="submission" date="2020-08" db="EMBL/GenBank/DDBJ databases">
        <title>Plant Genome Project.</title>
        <authorList>
            <person name="Zhang R.-G."/>
        </authorList>
    </citation>
    <scope>NUCLEOTIDE SEQUENCE</scope>
    <source>
        <strain evidence="1">WSP0</strain>
        <tissue evidence="1">Leaf</tissue>
    </source>
</reference>
<proteinExistence type="predicted"/>
<comment type="caution">
    <text evidence="1">The sequence shown here is derived from an EMBL/GenBank/DDBJ whole genome shotgun (WGS) entry which is preliminary data.</text>
</comment>
<evidence type="ECO:0000313" key="1">
    <source>
        <dbReference type="EMBL" id="KAG5565235.1"/>
    </source>
</evidence>
<dbReference type="AlphaFoldDB" id="A0AAV6LKJ6"/>
<keyword evidence="2" id="KW-1185">Reference proteome</keyword>
<gene>
    <name evidence="1" type="ORF">RHGRI_001212</name>
</gene>
<protein>
    <submittedName>
        <fullName evidence="1">Uncharacterized protein</fullName>
    </submittedName>
</protein>
<dbReference type="Proteomes" id="UP000823749">
    <property type="component" value="Chromosome 1"/>
</dbReference>
<organism evidence="1 2">
    <name type="scientific">Rhododendron griersonianum</name>
    <dbReference type="NCBI Taxonomy" id="479676"/>
    <lineage>
        <taxon>Eukaryota</taxon>
        <taxon>Viridiplantae</taxon>
        <taxon>Streptophyta</taxon>
        <taxon>Embryophyta</taxon>
        <taxon>Tracheophyta</taxon>
        <taxon>Spermatophyta</taxon>
        <taxon>Magnoliopsida</taxon>
        <taxon>eudicotyledons</taxon>
        <taxon>Gunneridae</taxon>
        <taxon>Pentapetalae</taxon>
        <taxon>asterids</taxon>
        <taxon>Ericales</taxon>
        <taxon>Ericaceae</taxon>
        <taxon>Ericoideae</taxon>
        <taxon>Rhodoreae</taxon>
        <taxon>Rhododendron</taxon>
    </lineage>
</organism>
<dbReference type="EMBL" id="JACTNZ010000001">
    <property type="protein sequence ID" value="KAG5565235.1"/>
    <property type="molecule type" value="Genomic_DNA"/>
</dbReference>
<accession>A0AAV6LKJ6</accession>
<name>A0AAV6LKJ6_9ERIC</name>
<sequence>MQILYLWDSDTNRMNLCYNYCKHKFWGGVICIKHHLACTHVDVQLYPQVSEAVKNFFIEYLGQKQQKDVMDEFEGVEEGVGLNPIRKGSMDTYVARGKEKLQQQQL</sequence>